<feature type="transmembrane region" description="Helical" evidence="12">
    <location>
        <begin position="141"/>
        <end position="160"/>
    </location>
</feature>
<reference evidence="13" key="1">
    <citation type="submission" date="2021-03" db="EMBL/GenBank/DDBJ databases">
        <authorList>
            <person name="Tagirdzhanova G."/>
        </authorList>
    </citation>
    <scope>NUCLEOTIDE SEQUENCE</scope>
</reference>
<name>A0A8H3ESM3_9LECA</name>
<proteinExistence type="inferred from homology"/>
<feature type="transmembrane region" description="Helical" evidence="12">
    <location>
        <begin position="296"/>
        <end position="317"/>
    </location>
</feature>
<dbReference type="InterPro" id="IPR000462">
    <property type="entry name" value="CDP-OH_P_trans"/>
</dbReference>
<dbReference type="Pfam" id="PF01066">
    <property type="entry name" value="CDP-OH_P_transf"/>
    <property type="match status" value="1"/>
</dbReference>
<dbReference type="PROSITE" id="PS00379">
    <property type="entry name" value="CDP_ALCOHOL_P_TRANSF"/>
    <property type="match status" value="1"/>
</dbReference>
<evidence type="ECO:0000256" key="11">
    <source>
        <dbReference type="RuleBase" id="RU003750"/>
    </source>
</evidence>
<evidence type="ECO:0000256" key="8">
    <source>
        <dbReference type="ARBA" id="ARBA00037890"/>
    </source>
</evidence>
<feature type="transmembrane region" description="Helical" evidence="12">
    <location>
        <begin position="50"/>
        <end position="68"/>
    </location>
</feature>
<dbReference type="PIRSF" id="PIRSF015665">
    <property type="entry name" value="CHOPT"/>
    <property type="match status" value="1"/>
</dbReference>
<comment type="caution">
    <text evidence="13">The sequence shown here is derived from an EMBL/GenBank/DDBJ whole genome shotgun (WGS) entry which is preliminary data.</text>
</comment>
<evidence type="ECO:0000256" key="4">
    <source>
        <dbReference type="ARBA" id="ARBA00022679"/>
    </source>
</evidence>
<dbReference type="EC" id="2.7.8.2" evidence="9"/>
<feature type="transmembrane region" description="Helical" evidence="12">
    <location>
        <begin position="324"/>
        <end position="342"/>
    </location>
</feature>
<comment type="pathway">
    <text evidence="8">Phospholipid metabolism; phosphatidylcholine biosynthesis; phosphatidylcholine from phosphocholine: step 2/2.</text>
</comment>
<dbReference type="FunFam" id="1.20.120.1760:FF:000012">
    <property type="entry name" value="sn-1,2-diacylglycerol cholinephosphotransferase"/>
    <property type="match status" value="1"/>
</dbReference>
<comment type="subcellular location">
    <subcellularLocation>
        <location evidence="2">Endomembrane system</location>
        <topology evidence="2">Multi-pass membrane protein</topology>
    </subcellularLocation>
</comment>
<evidence type="ECO:0000256" key="6">
    <source>
        <dbReference type="ARBA" id="ARBA00022989"/>
    </source>
</evidence>
<evidence type="ECO:0000256" key="10">
    <source>
        <dbReference type="ARBA" id="ARBA00051857"/>
    </source>
</evidence>
<evidence type="ECO:0000256" key="1">
    <source>
        <dbReference type="ARBA" id="ARBA00001946"/>
    </source>
</evidence>
<evidence type="ECO:0000256" key="5">
    <source>
        <dbReference type="ARBA" id="ARBA00022692"/>
    </source>
</evidence>
<evidence type="ECO:0000256" key="3">
    <source>
        <dbReference type="ARBA" id="ARBA00010441"/>
    </source>
</evidence>
<keyword evidence="14" id="KW-1185">Reference proteome</keyword>
<dbReference type="OrthoDB" id="196717at2759"/>
<organism evidence="13 14">
    <name type="scientific">Gomphillus americanus</name>
    <dbReference type="NCBI Taxonomy" id="1940652"/>
    <lineage>
        <taxon>Eukaryota</taxon>
        <taxon>Fungi</taxon>
        <taxon>Dikarya</taxon>
        <taxon>Ascomycota</taxon>
        <taxon>Pezizomycotina</taxon>
        <taxon>Lecanoromycetes</taxon>
        <taxon>OSLEUM clade</taxon>
        <taxon>Ostropomycetidae</taxon>
        <taxon>Ostropales</taxon>
        <taxon>Graphidaceae</taxon>
        <taxon>Gomphilloideae</taxon>
        <taxon>Gomphillus</taxon>
    </lineage>
</organism>
<evidence type="ECO:0000256" key="7">
    <source>
        <dbReference type="ARBA" id="ARBA00023136"/>
    </source>
</evidence>
<keyword evidence="6 12" id="KW-1133">Transmembrane helix</keyword>
<keyword evidence="5 12" id="KW-0812">Transmembrane</keyword>
<evidence type="ECO:0000256" key="12">
    <source>
        <dbReference type="SAM" id="Phobius"/>
    </source>
</evidence>
<dbReference type="InterPro" id="IPR043130">
    <property type="entry name" value="CDP-OH_PTrfase_TM_dom"/>
</dbReference>
<dbReference type="AlphaFoldDB" id="A0A8H3ESM3"/>
<dbReference type="InterPro" id="IPR048254">
    <property type="entry name" value="CDP_ALCOHOL_P_TRANSF_CS"/>
</dbReference>
<dbReference type="Gene3D" id="1.20.120.1760">
    <property type="match status" value="1"/>
</dbReference>
<dbReference type="GO" id="GO:0016020">
    <property type="term" value="C:membrane"/>
    <property type="evidence" value="ECO:0007669"/>
    <property type="project" value="InterPro"/>
</dbReference>
<sequence>MVYIRQKDLPKLHQYKYQGVDHSLVSKYILKPFYGNVAIKFFPMSMAPNAITLSGFAFVVINFLTVLWYNPTLDQDMPPWVYASMAVGLFLYQTFDALDGQQARRTKQSGPLGELFDHGVDALNVVLEVVLFAATMNLGQGWKTIAVLFGCAFTFYVQTWEEYYTQTLTLGVVSGPVEGVLTLCMTYAITAYVGRGSFWAQSAMKTMGIPEYPWIPKVVYEMPFNEGWMYFGAAILTFNLIQCAINVNNAQKKPAPHTKDHFSPLWNLAPAISTWIAVPLYLWLQPTILYEHIVPFVVYVGIINAYSVGKIIVAHLVKSKKFPITNSLLIPLWVGVADSIGPKLGLWPSVLGSGVYQIAFMFSCLGLAVGVHGSFIYDCITTVCDYLDIWCLTIKHPKTDEKKDL</sequence>
<dbReference type="GO" id="GO:0004142">
    <property type="term" value="F:diacylglycerol cholinephosphotransferase activity"/>
    <property type="evidence" value="ECO:0007669"/>
    <property type="project" value="UniProtKB-EC"/>
</dbReference>
<feature type="transmembrane region" description="Helical" evidence="12">
    <location>
        <begin position="227"/>
        <end position="245"/>
    </location>
</feature>
<evidence type="ECO:0000313" key="14">
    <source>
        <dbReference type="Proteomes" id="UP000664169"/>
    </source>
</evidence>
<comment type="catalytic activity">
    <reaction evidence="10">
        <text>CDP-N,N-dimethylethanolamine + a 1,2-diacyl-sn-glycerol = a 1,2-diacyl-sn-glycero-3-phospho-N,N-dimethylethanolamine + CMP + H(+)</text>
        <dbReference type="Rhea" id="RHEA:33775"/>
        <dbReference type="ChEBI" id="CHEBI:15378"/>
        <dbReference type="ChEBI" id="CHEBI:17815"/>
        <dbReference type="ChEBI" id="CHEBI:60377"/>
        <dbReference type="ChEBI" id="CHEBI:64572"/>
        <dbReference type="ChEBI" id="CHEBI:65117"/>
    </reaction>
    <physiologicalReaction direction="left-to-right" evidence="10">
        <dbReference type="Rhea" id="RHEA:33776"/>
    </physiologicalReaction>
</comment>
<evidence type="ECO:0000256" key="9">
    <source>
        <dbReference type="ARBA" id="ARBA00038987"/>
    </source>
</evidence>
<gene>
    <name evidence="13" type="ORF">GOMPHAMPRED_007751</name>
</gene>
<dbReference type="PANTHER" id="PTHR10414">
    <property type="entry name" value="ETHANOLAMINEPHOSPHOTRANSFERASE"/>
    <property type="match status" value="1"/>
</dbReference>
<evidence type="ECO:0000256" key="2">
    <source>
        <dbReference type="ARBA" id="ARBA00004127"/>
    </source>
</evidence>
<feature type="transmembrane region" description="Helical" evidence="12">
    <location>
        <begin position="265"/>
        <end position="284"/>
    </location>
</feature>
<dbReference type="GO" id="GO:0012505">
    <property type="term" value="C:endomembrane system"/>
    <property type="evidence" value="ECO:0007669"/>
    <property type="project" value="UniProtKB-SubCell"/>
</dbReference>
<protein>
    <recommendedName>
        <fullName evidence="9">diacylglycerol cholinephosphotransferase</fullName>
        <ecNumber evidence="9">2.7.8.2</ecNumber>
    </recommendedName>
</protein>
<keyword evidence="7 12" id="KW-0472">Membrane</keyword>
<dbReference type="EMBL" id="CAJPDQ010000007">
    <property type="protein sequence ID" value="CAF9912731.1"/>
    <property type="molecule type" value="Genomic_DNA"/>
</dbReference>
<dbReference type="InterPro" id="IPR014472">
    <property type="entry name" value="CHOPT"/>
</dbReference>
<comment type="similarity">
    <text evidence="3 11">Belongs to the CDP-alcohol phosphatidyltransferase class-I family.</text>
</comment>
<dbReference type="Proteomes" id="UP000664169">
    <property type="component" value="Unassembled WGS sequence"/>
</dbReference>
<evidence type="ECO:0000313" key="13">
    <source>
        <dbReference type="EMBL" id="CAF9912731.1"/>
    </source>
</evidence>
<keyword evidence="4 11" id="KW-0808">Transferase</keyword>
<dbReference type="PANTHER" id="PTHR10414:SF37">
    <property type="entry name" value="BB IN A BOXCAR, ISOFORM C"/>
    <property type="match status" value="1"/>
</dbReference>
<comment type="cofactor">
    <cofactor evidence="1">
        <name>Mg(2+)</name>
        <dbReference type="ChEBI" id="CHEBI:18420"/>
    </cofactor>
</comment>
<accession>A0A8H3ESM3</accession>
<feature type="transmembrane region" description="Helical" evidence="12">
    <location>
        <begin position="354"/>
        <end position="377"/>
    </location>
</feature>